<comment type="function">
    <text evidence="2">Hydrolyzes RNA 2',3'-cyclic phosphodiester to an RNA 2'-phosphomonoester.</text>
</comment>
<feature type="active site" description="Proton acceptor" evidence="2">
    <location>
        <position position="128"/>
    </location>
</feature>
<dbReference type="InterPro" id="IPR009097">
    <property type="entry name" value="Cyclic_Pdiesterase"/>
</dbReference>
<dbReference type="SUPFAM" id="SSF55144">
    <property type="entry name" value="LigT-like"/>
    <property type="match status" value="1"/>
</dbReference>
<feature type="active site" description="Proton donor" evidence="2">
    <location>
        <position position="43"/>
    </location>
</feature>
<feature type="short sequence motif" description="HXTX 2" evidence="2">
    <location>
        <begin position="128"/>
        <end position="131"/>
    </location>
</feature>
<dbReference type="GO" id="GO:0008664">
    <property type="term" value="F:RNA 2',3'-cyclic 3'-phosphodiesterase activity"/>
    <property type="evidence" value="ECO:0007669"/>
    <property type="project" value="UniProtKB-EC"/>
</dbReference>
<dbReference type="Gene3D" id="3.90.1140.10">
    <property type="entry name" value="Cyclic phosphodiesterase"/>
    <property type="match status" value="1"/>
</dbReference>
<dbReference type="GO" id="GO:0004113">
    <property type="term" value="F:2',3'-cyclic-nucleotide 3'-phosphodiesterase activity"/>
    <property type="evidence" value="ECO:0007669"/>
    <property type="project" value="InterPro"/>
</dbReference>
<dbReference type="Proteomes" id="UP000282985">
    <property type="component" value="Unassembled WGS sequence"/>
</dbReference>
<evidence type="ECO:0000259" key="3">
    <source>
        <dbReference type="Pfam" id="PF02834"/>
    </source>
</evidence>
<evidence type="ECO:0000313" key="5">
    <source>
        <dbReference type="Proteomes" id="UP000282985"/>
    </source>
</evidence>
<dbReference type="InterPro" id="IPR014051">
    <property type="entry name" value="Phosphoesterase_HXTX"/>
</dbReference>
<dbReference type="EMBL" id="RJJX01000008">
    <property type="protein sequence ID" value="RUT78459.1"/>
    <property type="molecule type" value="Genomic_DNA"/>
</dbReference>
<evidence type="ECO:0000313" key="4">
    <source>
        <dbReference type="EMBL" id="RUT78459.1"/>
    </source>
</evidence>
<dbReference type="EC" id="3.1.4.58" evidence="2"/>
<dbReference type="PANTHER" id="PTHR35561:SF1">
    <property type="entry name" value="RNA 2',3'-CYCLIC PHOSPHODIESTERASE"/>
    <property type="match status" value="1"/>
</dbReference>
<comment type="catalytic activity">
    <reaction evidence="2">
        <text>a 3'-end 2',3'-cyclophospho-ribonucleotide-RNA + H2O = a 3'-end 2'-phospho-ribonucleotide-RNA + H(+)</text>
        <dbReference type="Rhea" id="RHEA:11828"/>
        <dbReference type="Rhea" id="RHEA-COMP:10464"/>
        <dbReference type="Rhea" id="RHEA-COMP:17353"/>
        <dbReference type="ChEBI" id="CHEBI:15377"/>
        <dbReference type="ChEBI" id="CHEBI:15378"/>
        <dbReference type="ChEBI" id="CHEBI:83064"/>
        <dbReference type="ChEBI" id="CHEBI:173113"/>
        <dbReference type="EC" id="3.1.4.58"/>
    </reaction>
</comment>
<dbReference type="OrthoDB" id="9789350at2"/>
<dbReference type="RefSeq" id="WP_127343416.1">
    <property type="nucleotide sequence ID" value="NZ_RJJX01000008.1"/>
</dbReference>
<evidence type="ECO:0000256" key="1">
    <source>
        <dbReference type="ARBA" id="ARBA00022801"/>
    </source>
</evidence>
<organism evidence="4 5">
    <name type="scientific">Ancylomarina longa</name>
    <dbReference type="NCBI Taxonomy" id="2487017"/>
    <lineage>
        <taxon>Bacteria</taxon>
        <taxon>Pseudomonadati</taxon>
        <taxon>Bacteroidota</taxon>
        <taxon>Bacteroidia</taxon>
        <taxon>Marinilabiliales</taxon>
        <taxon>Marinifilaceae</taxon>
        <taxon>Ancylomarina</taxon>
    </lineage>
</organism>
<keyword evidence="5" id="KW-1185">Reference proteome</keyword>
<evidence type="ECO:0000256" key="2">
    <source>
        <dbReference type="HAMAP-Rule" id="MF_01940"/>
    </source>
</evidence>
<feature type="short sequence motif" description="HXTX 1" evidence="2">
    <location>
        <begin position="43"/>
        <end position="46"/>
    </location>
</feature>
<reference evidence="4 5" key="1">
    <citation type="submission" date="2018-11" db="EMBL/GenBank/DDBJ databases">
        <title>Parancylomarina longa gen. nov., sp. nov., isolated from sediments of southern Okinawa.</title>
        <authorList>
            <person name="Fu T."/>
        </authorList>
    </citation>
    <scope>NUCLEOTIDE SEQUENCE [LARGE SCALE GENOMIC DNA]</scope>
    <source>
        <strain evidence="4 5">T3-2 S1-C</strain>
    </source>
</reference>
<dbReference type="InterPro" id="IPR004175">
    <property type="entry name" value="RNA_CPDase"/>
</dbReference>
<proteinExistence type="inferred from homology"/>
<gene>
    <name evidence="4" type="primary">thpR</name>
    <name evidence="4" type="ORF">DLK05_07730</name>
</gene>
<dbReference type="AlphaFoldDB" id="A0A434AVI0"/>
<dbReference type="HAMAP" id="MF_01940">
    <property type="entry name" value="RNA_CPDase"/>
    <property type="match status" value="1"/>
</dbReference>
<protein>
    <recommendedName>
        <fullName evidence="2">RNA 2',3'-cyclic phosphodiesterase</fullName>
        <shortName evidence="2">RNA 2',3'-CPDase</shortName>
        <ecNumber evidence="2">3.1.4.58</ecNumber>
    </recommendedName>
</protein>
<accession>A0A434AVI0</accession>
<dbReference type="Pfam" id="PF02834">
    <property type="entry name" value="LigT_PEase"/>
    <property type="match status" value="1"/>
</dbReference>
<feature type="domain" description="Phosphoesterase HXTX" evidence="3">
    <location>
        <begin position="15"/>
        <end position="94"/>
    </location>
</feature>
<comment type="caution">
    <text evidence="4">The sequence shown here is derived from an EMBL/GenBank/DDBJ whole genome shotgun (WGS) entry which is preliminary data.</text>
</comment>
<comment type="similarity">
    <text evidence="2">Belongs to the 2H phosphoesterase superfamily. ThpR family.</text>
</comment>
<dbReference type="PANTHER" id="PTHR35561">
    <property type="entry name" value="RNA 2',3'-CYCLIC PHOSPHODIESTERASE"/>
    <property type="match status" value="1"/>
</dbReference>
<dbReference type="NCBIfam" id="TIGR02258">
    <property type="entry name" value="2_5_ligase"/>
    <property type="match status" value="1"/>
</dbReference>
<keyword evidence="1 2" id="KW-0378">Hydrolase</keyword>
<sequence>MTSKRLFVAIKIANTNQIRAIFRQVQLELDSEQIKWVDLNGIHITLGFMGSTDTRKIPMIKNRLKVIAANSAPFSIQLKSMGAFPSLQRPRILWLGVNTSNTIFDLQKEILKQMEYIAPIKATHFFPHLTFGRIKHGVQNPKLVEKVLKKYESWQEKEVLIGHFVLMESVLTKSGPIYKVIEQFKLGNSME</sequence>
<name>A0A434AVI0_9BACT</name>